<keyword evidence="1" id="KW-0472">Membrane</keyword>
<feature type="transmembrane region" description="Helical" evidence="1">
    <location>
        <begin position="16"/>
        <end position="38"/>
    </location>
</feature>
<dbReference type="Pfam" id="PF05137">
    <property type="entry name" value="PilN"/>
    <property type="match status" value="1"/>
</dbReference>
<dbReference type="InterPro" id="IPR052534">
    <property type="entry name" value="Extracell_DNA_Util/SecSys_Comp"/>
</dbReference>
<name>A0A1X7HE29_9BACL</name>
<dbReference type="Proteomes" id="UP000192940">
    <property type="component" value="Chromosome I"/>
</dbReference>
<dbReference type="RefSeq" id="WP_208919681.1">
    <property type="nucleotide sequence ID" value="NZ_LT840184.1"/>
</dbReference>
<accession>A0A1X7HE29</accession>
<protein>
    <submittedName>
        <fullName evidence="2">Fimbrial assembly protein (PilN)</fullName>
    </submittedName>
</protein>
<sequence>MLSDINLLPQREQRSIFFILALSIILSIGLIGGGILFYQYQSLSKEKDAKQSESKIIAEQIEKATAQLLTASLQSMTGQYQEIVNTLIKLPIQTVKILNDMTAALPQNGYFKSYTYQDTGTISLIATFSSMEETAQYLHQLTVSDWVKHIEISSVSRQDNETESTLYEANYTVQLKREAFPSAKGADGN</sequence>
<evidence type="ECO:0000313" key="2">
    <source>
        <dbReference type="EMBL" id="SMF84859.1"/>
    </source>
</evidence>
<evidence type="ECO:0000313" key="3">
    <source>
        <dbReference type="Proteomes" id="UP000192940"/>
    </source>
</evidence>
<keyword evidence="1" id="KW-1133">Transmembrane helix</keyword>
<gene>
    <name evidence="2" type="ORF">SAMN05661091_2717</name>
</gene>
<dbReference type="InterPro" id="IPR007813">
    <property type="entry name" value="PilN"/>
</dbReference>
<dbReference type="AlphaFoldDB" id="A0A1X7HE29"/>
<dbReference type="STRING" id="1313296.SAMN05661091_2717"/>
<proteinExistence type="predicted"/>
<dbReference type="PANTHER" id="PTHR40278:SF1">
    <property type="entry name" value="DNA UTILIZATION PROTEIN HOFN"/>
    <property type="match status" value="1"/>
</dbReference>
<reference evidence="3" key="1">
    <citation type="submission" date="2017-04" db="EMBL/GenBank/DDBJ databases">
        <authorList>
            <person name="Varghese N."/>
            <person name="Submissions S."/>
        </authorList>
    </citation>
    <scope>NUCLEOTIDE SEQUENCE [LARGE SCALE GENOMIC DNA]</scope>
    <source>
        <strain evidence="3">N3/975</strain>
    </source>
</reference>
<organism evidence="2 3">
    <name type="scientific">Paenibacillus uliginis N3/975</name>
    <dbReference type="NCBI Taxonomy" id="1313296"/>
    <lineage>
        <taxon>Bacteria</taxon>
        <taxon>Bacillati</taxon>
        <taxon>Bacillota</taxon>
        <taxon>Bacilli</taxon>
        <taxon>Bacillales</taxon>
        <taxon>Paenibacillaceae</taxon>
        <taxon>Paenibacillus</taxon>
    </lineage>
</organism>
<keyword evidence="3" id="KW-1185">Reference proteome</keyword>
<keyword evidence="1" id="KW-0812">Transmembrane</keyword>
<dbReference type="EMBL" id="LT840184">
    <property type="protein sequence ID" value="SMF84859.1"/>
    <property type="molecule type" value="Genomic_DNA"/>
</dbReference>
<dbReference type="PANTHER" id="PTHR40278">
    <property type="entry name" value="DNA UTILIZATION PROTEIN HOFN"/>
    <property type="match status" value="1"/>
</dbReference>
<evidence type="ECO:0000256" key="1">
    <source>
        <dbReference type="SAM" id="Phobius"/>
    </source>
</evidence>